<dbReference type="GO" id="GO:0047596">
    <property type="term" value="F:6-methylsalicylate decarboxylase activity"/>
    <property type="evidence" value="ECO:0007669"/>
    <property type="project" value="UniProtKB-EC"/>
</dbReference>
<evidence type="ECO:0000256" key="8">
    <source>
        <dbReference type="RuleBase" id="RU366045"/>
    </source>
</evidence>
<dbReference type="VEuPathDB" id="FungiDB:PV10_04487"/>
<keyword evidence="2" id="KW-0479">Metal-binding</keyword>
<dbReference type="Pfam" id="PF04909">
    <property type="entry name" value="Amidohydro_2"/>
    <property type="match status" value="1"/>
</dbReference>
<evidence type="ECO:0000256" key="1">
    <source>
        <dbReference type="ARBA" id="ARBA00005871"/>
    </source>
</evidence>
<accession>A0A438NH55</accession>
<comment type="similarity">
    <text evidence="1">Belongs to the metallo-dependent hydrolases superfamily. ACMSD family.</text>
</comment>
<comment type="catalytic activity">
    <reaction evidence="6">
        <text>6-methylsalicylate + H(+) = 3-methylphenol + CO2</text>
        <dbReference type="Rhea" id="RHEA:23112"/>
        <dbReference type="ChEBI" id="CHEBI:15378"/>
        <dbReference type="ChEBI" id="CHEBI:16526"/>
        <dbReference type="ChEBI" id="CHEBI:17231"/>
        <dbReference type="ChEBI" id="CHEBI:36658"/>
        <dbReference type="EC" id="4.1.1.52"/>
    </reaction>
    <physiologicalReaction direction="left-to-right" evidence="6">
        <dbReference type="Rhea" id="RHEA:23113"/>
    </physiologicalReaction>
</comment>
<evidence type="ECO:0000256" key="7">
    <source>
        <dbReference type="ARBA" id="ARBA00038889"/>
    </source>
</evidence>
<dbReference type="PANTHER" id="PTHR21240:SF29">
    <property type="entry name" value="AMIDOHYDROLASE-RELATED DOMAIN-CONTAINING PROTEIN"/>
    <property type="match status" value="1"/>
</dbReference>
<organism evidence="10 11">
    <name type="scientific">Exophiala mesophila</name>
    <name type="common">Black yeast-like fungus</name>
    <dbReference type="NCBI Taxonomy" id="212818"/>
    <lineage>
        <taxon>Eukaryota</taxon>
        <taxon>Fungi</taxon>
        <taxon>Dikarya</taxon>
        <taxon>Ascomycota</taxon>
        <taxon>Pezizomycotina</taxon>
        <taxon>Eurotiomycetes</taxon>
        <taxon>Chaetothyriomycetidae</taxon>
        <taxon>Chaetothyriales</taxon>
        <taxon>Herpotrichiellaceae</taxon>
        <taxon>Exophiala</taxon>
    </lineage>
</organism>
<feature type="domain" description="Amidohydrolase-related" evidence="9">
    <location>
        <begin position="6"/>
        <end position="313"/>
    </location>
</feature>
<dbReference type="EC" id="4.1.1.52" evidence="7"/>
<dbReference type="GO" id="GO:0046872">
    <property type="term" value="F:metal ion binding"/>
    <property type="evidence" value="ECO:0007669"/>
    <property type="project" value="UniProtKB-KW"/>
</dbReference>
<dbReference type="GO" id="GO:0016787">
    <property type="term" value="F:hydrolase activity"/>
    <property type="evidence" value="ECO:0007669"/>
    <property type="project" value="InterPro"/>
</dbReference>
<keyword evidence="5 8" id="KW-0456">Lyase</keyword>
<evidence type="ECO:0000256" key="5">
    <source>
        <dbReference type="ARBA" id="ARBA00023239"/>
    </source>
</evidence>
<dbReference type="InterPro" id="IPR032466">
    <property type="entry name" value="Metal_Hydrolase"/>
</dbReference>
<evidence type="ECO:0000256" key="3">
    <source>
        <dbReference type="ARBA" id="ARBA00022793"/>
    </source>
</evidence>
<dbReference type="OrthoDB" id="2832284at2759"/>
<sequence length="322" mass="36432">MGFGRIDVHHHFTTDFYAEAVAEAGGDPSGFKGVPDWSLELDKDFNDKNEISTSILSLTAPGACIVKSREGRAKLARRCNEYLAKLRDDAPQRYGFFATLPCMTDADDFLSEVAYALDTLKADGLTLFTRYGSGHQYLGHPEFTKIWDELDRRKAVIFIHPTHPVDTVLVNPMMTQPVVQYPFETTITAVDMLVNKVPQNHPNCKIILSHAGGTLPFLFTRPASAFEPGSEEHQAFVDAVRNFYFDTALSGSDTVLRFMQDFAKPGHLLCGSDFPYAGPQHIRHHLPNLAKFKFEREELREEIYYKNALELFPRLAKYYTKN</sequence>
<evidence type="ECO:0000259" key="9">
    <source>
        <dbReference type="Pfam" id="PF04909"/>
    </source>
</evidence>
<dbReference type="GO" id="GO:0005829">
    <property type="term" value="C:cytosol"/>
    <property type="evidence" value="ECO:0007669"/>
    <property type="project" value="TreeGrafter"/>
</dbReference>
<dbReference type="EMBL" id="NAJM01000003">
    <property type="protein sequence ID" value="RVX75064.1"/>
    <property type="molecule type" value="Genomic_DNA"/>
</dbReference>
<dbReference type="SUPFAM" id="SSF51556">
    <property type="entry name" value="Metallo-dependent hydrolases"/>
    <property type="match status" value="1"/>
</dbReference>
<evidence type="ECO:0000313" key="11">
    <source>
        <dbReference type="Proteomes" id="UP000288859"/>
    </source>
</evidence>
<proteinExistence type="inferred from homology"/>
<evidence type="ECO:0000256" key="2">
    <source>
        <dbReference type="ARBA" id="ARBA00022723"/>
    </source>
</evidence>
<dbReference type="AlphaFoldDB" id="A0A438NH55"/>
<dbReference type="PANTHER" id="PTHR21240">
    <property type="entry name" value="2-AMINO-3-CARBOXYLMUCONATE-6-SEMIALDEHYDE DECARBOXYLASE"/>
    <property type="match status" value="1"/>
</dbReference>
<dbReference type="Gene3D" id="3.20.20.140">
    <property type="entry name" value="Metal-dependent hydrolases"/>
    <property type="match status" value="1"/>
</dbReference>
<evidence type="ECO:0000313" key="10">
    <source>
        <dbReference type="EMBL" id="RVX75064.1"/>
    </source>
</evidence>
<keyword evidence="3 8" id="KW-0210">Decarboxylase</keyword>
<dbReference type="Proteomes" id="UP000288859">
    <property type="component" value="Unassembled WGS sequence"/>
</dbReference>
<dbReference type="GO" id="GO:0019748">
    <property type="term" value="P:secondary metabolic process"/>
    <property type="evidence" value="ECO:0007669"/>
    <property type="project" value="TreeGrafter"/>
</dbReference>
<comment type="caution">
    <text evidence="10">The sequence shown here is derived from an EMBL/GenBank/DDBJ whole genome shotgun (WGS) entry which is preliminary data.</text>
</comment>
<evidence type="ECO:0000256" key="6">
    <source>
        <dbReference type="ARBA" id="ARBA00036832"/>
    </source>
</evidence>
<dbReference type="InterPro" id="IPR006680">
    <property type="entry name" value="Amidohydro-rel"/>
</dbReference>
<dbReference type="InterPro" id="IPR032465">
    <property type="entry name" value="ACMSD"/>
</dbReference>
<reference evidence="10 11" key="1">
    <citation type="submission" date="2017-03" db="EMBL/GenBank/DDBJ databases">
        <title>Genomes of endolithic fungi from Antarctica.</title>
        <authorList>
            <person name="Coleine C."/>
            <person name="Masonjones S."/>
            <person name="Stajich J.E."/>
        </authorList>
    </citation>
    <scope>NUCLEOTIDE SEQUENCE [LARGE SCALE GENOMIC DNA]</scope>
    <source>
        <strain evidence="10 11">CCFEE 6314</strain>
    </source>
</reference>
<protein>
    <recommendedName>
        <fullName evidence="7">6-methylsalicylate decarboxylase</fullName>
        <ecNumber evidence="7">4.1.1.52</ecNumber>
    </recommendedName>
</protein>
<evidence type="ECO:0000256" key="4">
    <source>
        <dbReference type="ARBA" id="ARBA00022833"/>
    </source>
</evidence>
<name>A0A438NH55_EXOME</name>
<keyword evidence="4" id="KW-0862">Zinc</keyword>
<gene>
    <name evidence="10" type="ORF">B0A52_01341</name>
</gene>